<accession>A0ABS7AFP8</accession>
<dbReference type="Proteomes" id="UP001196565">
    <property type="component" value="Unassembled WGS sequence"/>
</dbReference>
<evidence type="ECO:0008006" key="3">
    <source>
        <dbReference type="Google" id="ProtNLM"/>
    </source>
</evidence>
<evidence type="ECO:0000313" key="2">
    <source>
        <dbReference type="Proteomes" id="UP001196565"/>
    </source>
</evidence>
<dbReference type="EMBL" id="JAHYBZ010000007">
    <property type="protein sequence ID" value="MBW6399994.1"/>
    <property type="molecule type" value="Genomic_DNA"/>
</dbReference>
<gene>
    <name evidence="1" type="ORF">KPL78_19190</name>
</gene>
<name>A0ABS7AFP8_9PROT</name>
<comment type="caution">
    <text evidence="1">The sequence shown here is derived from an EMBL/GenBank/DDBJ whole genome shotgun (WGS) entry which is preliminary data.</text>
</comment>
<organism evidence="1 2">
    <name type="scientific">Roseomonas alba</name>
    <dbReference type="NCBI Taxonomy" id="2846776"/>
    <lineage>
        <taxon>Bacteria</taxon>
        <taxon>Pseudomonadati</taxon>
        <taxon>Pseudomonadota</taxon>
        <taxon>Alphaproteobacteria</taxon>
        <taxon>Acetobacterales</taxon>
        <taxon>Roseomonadaceae</taxon>
        <taxon>Roseomonas</taxon>
    </lineage>
</organism>
<evidence type="ECO:0000313" key="1">
    <source>
        <dbReference type="EMBL" id="MBW6399994.1"/>
    </source>
</evidence>
<protein>
    <recommendedName>
        <fullName evidence="3">Phage morphogenesis protein</fullName>
    </recommendedName>
</protein>
<keyword evidence="2" id="KW-1185">Reference proteome</keyword>
<proteinExistence type="predicted"/>
<dbReference type="RefSeq" id="WP_219764610.1">
    <property type="nucleotide sequence ID" value="NZ_JAHYBZ010000007.1"/>
</dbReference>
<sequence>MSFATTFRRIEMTLDDFGRKQLPFAAALALTRTAGLGRDEVIRGMPQTFDRPTPFTMRGITIISARKTRLEARVLVKDLQAEYLRLQEQGGLRQPKKRALIIPHGVALNEFGNIPNRALQRLKRKKSTFVGKVRGIGGFWERDEDTGTVTLLARFDGPKKVTPHPFFFPRVETVMRRDFDSLLGEALEWAMRTARP</sequence>
<reference evidence="1 2" key="1">
    <citation type="submission" date="2021-07" db="EMBL/GenBank/DDBJ databases">
        <authorList>
            <person name="So Y."/>
        </authorList>
    </citation>
    <scope>NUCLEOTIDE SEQUENCE [LARGE SCALE GENOMIC DNA]</scope>
    <source>
        <strain evidence="1 2">HJA6</strain>
    </source>
</reference>